<gene>
    <name evidence="1" type="ORF">SCLAR_v1c13220</name>
</gene>
<keyword evidence="2" id="KW-1185">Reference proteome</keyword>
<dbReference type="Proteomes" id="UP000231179">
    <property type="component" value="Chromosome"/>
</dbReference>
<sequence length="261" mass="31004">MRKILNVFGGLGILALTTNSVVSCNLFELEATPSENKDDREERPWWFPEKVTNQHGLEQSVDDNSIDLWKNYYNYYSMVSSTLESYFDYILDWSDRRLIYLENYNDFCEIFNKKNLNEAKEEIIGTTDTWKDWYFAGKFITTNFKSNDENLLTEIGNTLQNYEDNEYLVVNTIEVNDKDGLLTGLNQSYFYFKKHNNQLWDFFGNSLNGNEPYYYFKTAKNNEKEIFRGGMEKLNKPFIDYLWFYGNMDSIDSYNVITKTK</sequence>
<reference evidence="1 2" key="1">
    <citation type="submission" date="2017-11" db="EMBL/GenBank/DDBJ databases">
        <title>Complete genome sequence of Spiroplasma clarkii CN-5 (DSM 19994).</title>
        <authorList>
            <person name="Tsai Y.-M."/>
            <person name="Chang A."/>
            <person name="Lo W.-S."/>
            <person name="Kuo C.-H."/>
        </authorList>
    </citation>
    <scope>NUCLEOTIDE SEQUENCE [LARGE SCALE GENOMIC DNA]</scope>
    <source>
        <strain evidence="1 2">CN-5</strain>
    </source>
</reference>
<evidence type="ECO:0000313" key="1">
    <source>
        <dbReference type="EMBL" id="ATX71620.1"/>
    </source>
</evidence>
<dbReference type="EMBL" id="CP024870">
    <property type="protein sequence ID" value="ATX71620.1"/>
    <property type="molecule type" value="Genomic_DNA"/>
</dbReference>
<dbReference type="PROSITE" id="PS51257">
    <property type="entry name" value="PROKAR_LIPOPROTEIN"/>
    <property type="match status" value="1"/>
</dbReference>
<organism evidence="1 2">
    <name type="scientific">Spiroplasma clarkii</name>
    <dbReference type="NCBI Taxonomy" id="2139"/>
    <lineage>
        <taxon>Bacteria</taxon>
        <taxon>Bacillati</taxon>
        <taxon>Mycoplasmatota</taxon>
        <taxon>Mollicutes</taxon>
        <taxon>Entomoplasmatales</taxon>
        <taxon>Spiroplasmataceae</taxon>
        <taxon>Spiroplasma</taxon>
    </lineage>
</organism>
<evidence type="ECO:0008006" key="3">
    <source>
        <dbReference type="Google" id="ProtNLM"/>
    </source>
</evidence>
<name>A0A2K8KIV7_9MOLU</name>
<dbReference type="AlphaFoldDB" id="A0A2K8KIV7"/>
<protein>
    <recommendedName>
        <fullName evidence="3">Lipoprotein</fullName>
    </recommendedName>
</protein>
<accession>A0A2K8KIV7</accession>
<proteinExistence type="predicted"/>
<dbReference type="RefSeq" id="WP_100255148.1">
    <property type="nucleotide sequence ID" value="NZ_CP024870.1"/>
</dbReference>
<evidence type="ECO:0000313" key="2">
    <source>
        <dbReference type="Proteomes" id="UP000231179"/>
    </source>
</evidence>